<dbReference type="InterPro" id="IPR000618">
    <property type="entry name" value="Insect_cuticle"/>
</dbReference>
<evidence type="ECO:0000256" key="2">
    <source>
        <dbReference type="ARBA" id="ARBA00022729"/>
    </source>
</evidence>
<dbReference type="AlphaFoldDB" id="A0AAU9V6N8"/>
<dbReference type="PANTHER" id="PTHR12236:SF95">
    <property type="entry name" value="CUTICULAR PROTEIN 76BD, ISOFORM C-RELATED"/>
    <property type="match status" value="1"/>
</dbReference>
<reference evidence="6" key="1">
    <citation type="submission" date="2022-03" db="EMBL/GenBank/DDBJ databases">
        <authorList>
            <person name="Tunstrom K."/>
        </authorList>
    </citation>
    <scope>NUCLEOTIDE SEQUENCE</scope>
</reference>
<dbReference type="PROSITE" id="PS51155">
    <property type="entry name" value="CHIT_BIND_RR_2"/>
    <property type="match status" value="1"/>
</dbReference>
<dbReference type="Pfam" id="PF00379">
    <property type="entry name" value="Chitin_bind_4"/>
    <property type="match status" value="1"/>
</dbReference>
<dbReference type="Proteomes" id="UP001153954">
    <property type="component" value="Unassembled WGS sequence"/>
</dbReference>
<feature type="region of interest" description="Disordered" evidence="4">
    <location>
        <begin position="99"/>
        <end position="120"/>
    </location>
</feature>
<feature type="compositionally biased region" description="Basic and acidic residues" evidence="4">
    <location>
        <begin position="99"/>
        <end position="111"/>
    </location>
</feature>
<evidence type="ECO:0000313" key="6">
    <source>
        <dbReference type="EMBL" id="CAH2107144.1"/>
    </source>
</evidence>
<keyword evidence="7" id="KW-1185">Reference proteome</keyword>
<dbReference type="GO" id="GO:0005615">
    <property type="term" value="C:extracellular space"/>
    <property type="evidence" value="ECO:0007669"/>
    <property type="project" value="TreeGrafter"/>
</dbReference>
<dbReference type="EMBL" id="CAKOGL010000030">
    <property type="protein sequence ID" value="CAH2107144.1"/>
    <property type="molecule type" value="Genomic_DNA"/>
</dbReference>
<proteinExistence type="predicted"/>
<gene>
    <name evidence="6" type="ORF">EEDITHA_LOCUS21198</name>
</gene>
<dbReference type="PROSITE" id="PS00233">
    <property type="entry name" value="CHIT_BIND_RR_1"/>
    <property type="match status" value="1"/>
</dbReference>
<dbReference type="InterPro" id="IPR031311">
    <property type="entry name" value="CHIT_BIND_RR_consensus"/>
</dbReference>
<protein>
    <recommendedName>
        <fullName evidence="8">Cuticle protein</fullName>
    </recommendedName>
</protein>
<name>A0AAU9V6N8_EUPED</name>
<evidence type="ECO:0000256" key="1">
    <source>
        <dbReference type="ARBA" id="ARBA00022460"/>
    </source>
</evidence>
<dbReference type="GO" id="GO:0031012">
    <property type="term" value="C:extracellular matrix"/>
    <property type="evidence" value="ECO:0007669"/>
    <property type="project" value="TreeGrafter"/>
</dbReference>
<feature type="chain" id="PRO_5043347730" description="Cuticle protein" evidence="5">
    <location>
        <begin position="18"/>
        <end position="162"/>
    </location>
</feature>
<sequence>MFFKVIIFTASVVAVNAQYHDQSDGHAISSQTVIRHHIYHDQHNYHHLQAAPIVHHAAPIVHHAPIYDSEQHDSHDHQDYYAYPKYEFKYDVEDHHTGDIKSHHETRDGDHVTGSYSLHQPDGAVRTVHYNADKHSGFNAQVDYSHHSQHIQPTDHVLQYHH</sequence>
<dbReference type="PANTHER" id="PTHR12236">
    <property type="entry name" value="STRUCTURAL CONTITUENT OF CUTICLE"/>
    <property type="match status" value="1"/>
</dbReference>
<evidence type="ECO:0000256" key="5">
    <source>
        <dbReference type="SAM" id="SignalP"/>
    </source>
</evidence>
<organism evidence="6 7">
    <name type="scientific">Euphydryas editha</name>
    <name type="common">Edith's checkerspot</name>
    <dbReference type="NCBI Taxonomy" id="104508"/>
    <lineage>
        <taxon>Eukaryota</taxon>
        <taxon>Metazoa</taxon>
        <taxon>Ecdysozoa</taxon>
        <taxon>Arthropoda</taxon>
        <taxon>Hexapoda</taxon>
        <taxon>Insecta</taxon>
        <taxon>Pterygota</taxon>
        <taxon>Neoptera</taxon>
        <taxon>Endopterygota</taxon>
        <taxon>Lepidoptera</taxon>
        <taxon>Glossata</taxon>
        <taxon>Ditrysia</taxon>
        <taxon>Papilionoidea</taxon>
        <taxon>Nymphalidae</taxon>
        <taxon>Nymphalinae</taxon>
        <taxon>Euphydryas</taxon>
    </lineage>
</organism>
<keyword evidence="2 5" id="KW-0732">Signal</keyword>
<accession>A0AAU9V6N8</accession>
<evidence type="ECO:0000256" key="4">
    <source>
        <dbReference type="SAM" id="MobiDB-lite"/>
    </source>
</evidence>
<feature type="signal peptide" evidence="5">
    <location>
        <begin position="1"/>
        <end position="17"/>
    </location>
</feature>
<comment type="caution">
    <text evidence="6">The sequence shown here is derived from an EMBL/GenBank/DDBJ whole genome shotgun (WGS) entry which is preliminary data.</text>
</comment>
<evidence type="ECO:0000313" key="7">
    <source>
        <dbReference type="Proteomes" id="UP001153954"/>
    </source>
</evidence>
<evidence type="ECO:0008006" key="8">
    <source>
        <dbReference type="Google" id="ProtNLM"/>
    </source>
</evidence>
<dbReference type="InterPro" id="IPR051217">
    <property type="entry name" value="Insect_Cuticle_Struc_Prot"/>
</dbReference>
<evidence type="ECO:0000256" key="3">
    <source>
        <dbReference type="PROSITE-ProRule" id="PRU00497"/>
    </source>
</evidence>
<dbReference type="PRINTS" id="PR00947">
    <property type="entry name" value="CUTICLE"/>
</dbReference>
<dbReference type="GO" id="GO:0042302">
    <property type="term" value="F:structural constituent of cuticle"/>
    <property type="evidence" value="ECO:0007669"/>
    <property type="project" value="UniProtKB-UniRule"/>
</dbReference>
<keyword evidence="1 3" id="KW-0193">Cuticle</keyword>